<feature type="region of interest" description="Disordered" evidence="1">
    <location>
        <begin position="1"/>
        <end position="23"/>
    </location>
</feature>
<accession>M2ZL32</accession>
<dbReference type="Proteomes" id="UP000016932">
    <property type="component" value="Unassembled WGS sequence"/>
</dbReference>
<gene>
    <name evidence="2" type="ORF">MYCFIDRAFT_178318</name>
</gene>
<dbReference type="VEuPathDB" id="FungiDB:MYCFIDRAFT_178318"/>
<protein>
    <submittedName>
        <fullName evidence="2">Uncharacterized protein</fullName>
    </submittedName>
</protein>
<dbReference type="EMBL" id="KB446562">
    <property type="protein sequence ID" value="EME79759.1"/>
    <property type="molecule type" value="Genomic_DNA"/>
</dbReference>
<dbReference type="HOGENOM" id="CLU_2777024_0_0_1"/>
<evidence type="ECO:0000313" key="3">
    <source>
        <dbReference type="Proteomes" id="UP000016932"/>
    </source>
</evidence>
<sequence length="69" mass="7663">MTLLHSGNSGARQTRKARKADSEILSEGRKANCYLSTALSMEYCFTVVNCILGLMWLEEPHEKPEATSS</sequence>
<proteinExistence type="predicted"/>
<organism evidence="2 3">
    <name type="scientific">Pseudocercospora fijiensis (strain CIRAD86)</name>
    <name type="common">Black leaf streak disease fungus</name>
    <name type="synonym">Mycosphaerella fijiensis</name>
    <dbReference type="NCBI Taxonomy" id="383855"/>
    <lineage>
        <taxon>Eukaryota</taxon>
        <taxon>Fungi</taxon>
        <taxon>Dikarya</taxon>
        <taxon>Ascomycota</taxon>
        <taxon>Pezizomycotina</taxon>
        <taxon>Dothideomycetes</taxon>
        <taxon>Dothideomycetidae</taxon>
        <taxon>Mycosphaerellales</taxon>
        <taxon>Mycosphaerellaceae</taxon>
        <taxon>Pseudocercospora</taxon>
    </lineage>
</organism>
<keyword evidence="3" id="KW-1185">Reference proteome</keyword>
<dbReference type="RefSeq" id="XP_007930397.1">
    <property type="nucleotide sequence ID" value="XM_007932206.1"/>
</dbReference>
<evidence type="ECO:0000256" key="1">
    <source>
        <dbReference type="SAM" id="MobiDB-lite"/>
    </source>
</evidence>
<evidence type="ECO:0000313" key="2">
    <source>
        <dbReference type="EMBL" id="EME79759.1"/>
    </source>
</evidence>
<dbReference type="AlphaFoldDB" id="M2ZL32"/>
<dbReference type="GeneID" id="19333924"/>
<reference evidence="2 3" key="1">
    <citation type="journal article" date="2012" name="PLoS Pathog.">
        <title>Diverse lifestyles and strategies of plant pathogenesis encoded in the genomes of eighteen Dothideomycetes fungi.</title>
        <authorList>
            <person name="Ohm R.A."/>
            <person name="Feau N."/>
            <person name="Henrissat B."/>
            <person name="Schoch C.L."/>
            <person name="Horwitz B.A."/>
            <person name="Barry K.W."/>
            <person name="Condon B.J."/>
            <person name="Copeland A.C."/>
            <person name="Dhillon B."/>
            <person name="Glaser F."/>
            <person name="Hesse C.N."/>
            <person name="Kosti I."/>
            <person name="LaButti K."/>
            <person name="Lindquist E.A."/>
            <person name="Lucas S."/>
            <person name="Salamov A.A."/>
            <person name="Bradshaw R.E."/>
            <person name="Ciuffetti L."/>
            <person name="Hamelin R.C."/>
            <person name="Kema G.H.J."/>
            <person name="Lawrence C."/>
            <person name="Scott J.A."/>
            <person name="Spatafora J.W."/>
            <person name="Turgeon B.G."/>
            <person name="de Wit P.J.G.M."/>
            <person name="Zhong S."/>
            <person name="Goodwin S.B."/>
            <person name="Grigoriev I.V."/>
        </authorList>
    </citation>
    <scope>NUCLEOTIDE SEQUENCE [LARGE SCALE GENOMIC DNA]</scope>
    <source>
        <strain evidence="2 3">CIRAD86</strain>
    </source>
</reference>
<dbReference type="KEGG" id="pfj:MYCFIDRAFT_178318"/>
<name>M2ZL32_PSEFD</name>
<feature type="compositionally biased region" description="Polar residues" evidence="1">
    <location>
        <begin position="1"/>
        <end position="12"/>
    </location>
</feature>